<evidence type="ECO:0000313" key="11">
    <source>
        <dbReference type="Proteomes" id="UP001219518"/>
    </source>
</evidence>
<name>A0AAE1L9X6_9NEOP</name>
<evidence type="ECO:0000256" key="4">
    <source>
        <dbReference type="ARBA" id="ARBA00023125"/>
    </source>
</evidence>
<evidence type="ECO:0000259" key="6">
    <source>
        <dbReference type="PROSITE" id="PS50950"/>
    </source>
</evidence>
<evidence type="ECO:0000313" key="8">
    <source>
        <dbReference type="EMBL" id="KAK3911209.1"/>
    </source>
</evidence>
<dbReference type="PANTHER" id="PTHR46927">
    <property type="entry name" value="AGAP005574-PA"/>
    <property type="match status" value="1"/>
</dbReference>
<keyword evidence="11" id="KW-1185">Reference proteome</keyword>
<evidence type="ECO:0000313" key="9">
    <source>
        <dbReference type="EMBL" id="KAK3917856.1"/>
    </source>
</evidence>
<dbReference type="PANTHER" id="PTHR46927:SF3">
    <property type="entry name" value="THAP-TYPE DOMAIN-CONTAINING PROTEIN"/>
    <property type="match status" value="1"/>
</dbReference>
<dbReference type="EMBL" id="JAHWGI010000068">
    <property type="protein sequence ID" value="KAK3908603.1"/>
    <property type="molecule type" value="Genomic_DNA"/>
</dbReference>
<keyword evidence="4 5" id="KW-0238">DNA-binding</keyword>
<comment type="caution">
    <text evidence="8">The sequence shown here is derived from an EMBL/GenBank/DDBJ whole genome shotgun (WGS) entry which is preliminary data.</text>
</comment>
<reference evidence="8" key="1">
    <citation type="submission" date="2021-07" db="EMBL/GenBank/DDBJ databases">
        <authorList>
            <person name="Catto M.A."/>
            <person name="Jacobson A."/>
            <person name="Kennedy G."/>
            <person name="Labadie P."/>
            <person name="Hunt B.G."/>
            <person name="Srinivasan R."/>
        </authorList>
    </citation>
    <scope>NUCLEOTIDE SEQUENCE</scope>
    <source>
        <strain evidence="8">PL_HMW_Pooled</strain>
        <tissue evidence="8">Head</tissue>
    </source>
</reference>
<reference evidence="8" key="2">
    <citation type="journal article" date="2023" name="BMC Genomics">
        <title>Pest status, molecular evolution, and epigenetic factors derived from the genome assembly of Frankliniella fusca, a thysanopteran phytovirus vector.</title>
        <authorList>
            <person name="Catto M.A."/>
            <person name="Labadie P.E."/>
            <person name="Jacobson A.L."/>
            <person name="Kennedy G.G."/>
            <person name="Srinivasan R."/>
            <person name="Hunt B.G."/>
        </authorList>
    </citation>
    <scope>NUCLEOTIDE SEQUENCE</scope>
    <source>
        <strain evidence="8">PL_HMW_Pooled</strain>
    </source>
</reference>
<proteinExistence type="predicted"/>
<protein>
    <submittedName>
        <fullName evidence="8">THAP domain-containing protein 6</fullName>
    </submittedName>
</protein>
<dbReference type="SUPFAM" id="SSF57716">
    <property type="entry name" value="Glucocorticoid receptor-like (DNA-binding domain)"/>
    <property type="match status" value="1"/>
</dbReference>
<evidence type="ECO:0000256" key="5">
    <source>
        <dbReference type="PROSITE-ProRule" id="PRU00309"/>
    </source>
</evidence>
<keyword evidence="3" id="KW-0862">Zinc</keyword>
<evidence type="ECO:0000313" key="10">
    <source>
        <dbReference type="EMBL" id="KAK3918273.1"/>
    </source>
</evidence>
<organism evidence="8 11">
    <name type="scientific">Frankliniella fusca</name>
    <dbReference type="NCBI Taxonomy" id="407009"/>
    <lineage>
        <taxon>Eukaryota</taxon>
        <taxon>Metazoa</taxon>
        <taxon>Ecdysozoa</taxon>
        <taxon>Arthropoda</taxon>
        <taxon>Hexapoda</taxon>
        <taxon>Insecta</taxon>
        <taxon>Pterygota</taxon>
        <taxon>Neoptera</taxon>
        <taxon>Paraneoptera</taxon>
        <taxon>Thysanoptera</taxon>
        <taxon>Terebrantia</taxon>
        <taxon>Thripoidea</taxon>
        <taxon>Thripidae</taxon>
        <taxon>Frankliniella</taxon>
    </lineage>
</organism>
<keyword evidence="2 5" id="KW-0863">Zinc-finger</keyword>
<dbReference type="Pfam" id="PF05485">
    <property type="entry name" value="THAP"/>
    <property type="match status" value="1"/>
</dbReference>
<keyword evidence="1" id="KW-0479">Metal-binding</keyword>
<evidence type="ECO:0000313" key="7">
    <source>
        <dbReference type="EMBL" id="KAK3908603.1"/>
    </source>
</evidence>
<dbReference type="EMBL" id="JAHWGI010000928">
    <property type="protein sequence ID" value="KAK3918273.1"/>
    <property type="molecule type" value="Genomic_DNA"/>
</dbReference>
<dbReference type="InterPro" id="IPR006612">
    <property type="entry name" value="THAP_Znf"/>
</dbReference>
<dbReference type="PROSITE" id="PS50950">
    <property type="entry name" value="ZF_THAP"/>
    <property type="match status" value="1"/>
</dbReference>
<evidence type="ECO:0000256" key="2">
    <source>
        <dbReference type="ARBA" id="ARBA00022771"/>
    </source>
</evidence>
<dbReference type="EMBL" id="JAHWGI010000797">
    <property type="protein sequence ID" value="KAK3917856.1"/>
    <property type="molecule type" value="Genomic_DNA"/>
</dbReference>
<dbReference type="AlphaFoldDB" id="A0AAE1L9X6"/>
<dbReference type="InterPro" id="IPR052224">
    <property type="entry name" value="THAP_domain_protein"/>
</dbReference>
<evidence type="ECO:0000256" key="3">
    <source>
        <dbReference type="ARBA" id="ARBA00022833"/>
    </source>
</evidence>
<gene>
    <name evidence="7" type="ORF">KUF71_018952</name>
    <name evidence="8" type="ORF">KUF71_021018</name>
    <name evidence="9" type="ORF">KUF71_026246</name>
    <name evidence="10" type="ORF">KUF71_026348</name>
</gene>
<dbReference type="EMBL" id="JAHWGI010000252">
    <property type="protein sequence ID" value="KAK3911209.1"/>
    <property type="molecule type" value="Genomic_DNA"/>
</dbReference>
<dbReference type="Proteomes" id="UP001219518">
    <property type="component" value="Unassembled WGS sequence"/>
</dbReference>
<feature type="domain" description="THAP-type" evidence="6">
    <location>
        <begin position="48"/>
        <end position="123"/>
    </location>
</feature>
<dbReference type="GO" id="GO:0003677">
    <property type="term" value="F:DNA binding"/>
    <property type="evidence" value="ECO:0007669"/>
    <property type="project" value="UniProtKB-UniRule"/>
</dbReference>
<evidence type="ECO:0000256" key="1">
    <source>
        <dbReference type="ARBA" id="ARBA00022723"/>
    </source>
</evidence>
<sequence length="152" mass="17149">MGVKILQLDITSDAKVGRKFEKFKLCPTRKTEGKRSKRRTFPVLANSMPSSCSDIRCTNKYENGYCLVSFPKDDARKLSWASAMGRIGWQPKSSDRLCRVHLKLSDWVALRKLLKPDAVPTIFCVGCCRVPFRSAHLSSQKMCVALEVGHLN</sequence>
<accession>A0AAE1L9X6</accession>
<dbReference type="GO" id="GO:0008270">
    <property type="term" value="F:zinc ion binding"/>
    <property type="evidence" value="ECO:0007669"/>
    <property type="project" value="UniProtKB-KW"/>
</dbReference>